<dbReference type="RefSeq" id="XP_040716264.1">
    <property type="nucleotide sequence ID" value="XM_040854010.1"/>
</dbReference>
<comment type="caution">
    <text evidence="2">The sequence shown here is derived from an EMBL/GenBank/DDBJ whole genome shotgun (WGS) entry which is preliminary data.</text>
</comment>
<dbReference type="AlphaFoldDB" id="A0A1Y2E0Q6"/>
<organism evidence="2 3">
    <name type="scientific">Pseudomassariella vexata</name>
    <dbReference type="NCBI Taxonomy" id="1141098"/>
    <lineage>
        <taxon>Eukaryota</taxon>
        <taxon>Fungi</taxon>
        <taxon>Dikarya</taxon>
        <taxon>Ascomycota</taxon>
        <taxon>Pezizomycotina</taxon>
        <taxon>Sordariomycetes</taxon>
        <taxon>Xylariomycetidae</taxon>
        <taxon>Amphisphaeriales</taxon>
        <taxon>Pseudomassariaceae</taxon>
        <taxon>Pseudomassariella</taxon>
    </lineage>
</organism>
<proteinExistence type="predicted"/>
<keyword evidence="3" id="KW-1185">Reference proteome</keyword>
<evidence type="ECO:0000313" key="3">
    <source>
        <dbReference type="Proteomes" id="UP000193689"/>
    </source>
</evidence>
<dbReference type="GeneID" id="63770222"/>
<accession>A0A1Y2E0Q6</accession>
<dbReference type="EMBL" id="MCFJ01000006">
    <property type="protein sequence ID" value="ORY65112.1"/>
    <property type="molecule type" value="Genomic_DNA"/>
</dbReference>
<name>A0A1Y2E0Q6_9PEZI</name>
<reference evidence="2 3" key="1">
    <citation type="submission" date="2016-07" db="EMBL/GenBank/DDBJ databases">
        <title>Pervasive Adenine N6-methylation of Active Genes in Fungi.</title>
        <authorList>
            <consortium name="DOE Joint Genome Institute"/>
            <person name="Mondo S.J."/>
            <person name="Dannebaum R.O."/>
            <person name="Kuo R.C."/>
            <person name="Labutti K."/>
            <person name="Haridas S."/>
            <person name="Kuo A."/>
            <person name="Salamov A."/>
            <person name="Ahrendt S.R."/>
            <person name="Lipzen A."/>
            <person name="Sullivan W."/>
            <person name="Andreopoulos W.B."/>
            <person name="Clum A."/>
            <person name="Lindquist E."/>
            <person name="Daum C."/>
            <person name="Ramamoorthy G.K."/>
            <person name="Gryganskyi A."/>
            <person name="Culley D."/>
            <person name="Magnuson J.K."/>
            <person name="James T.Y."/>
            <person name="O'Malley M.A."/>
            <person name="Stajich J.E."/>
            <person name="Spatafora J.W."/>
            <person name="Visel A."/>
            <person name="Grigoriev I.V."/>
        </authorList>
    </citation>
    <scope>NUCLEOTIDE SEQUENCE [LARGE SCALE GENOMIC DNA]</scope>
    <source>
        <strain evidence="2 3">CBS 129021</strain>
    </source>
</reference>
<dbReference type="InParanoid" id="A0A1Y2E0Q6"/>
<protein>
    <submittedName>
        <fullName evidence="2">Uncharacterized protein</fullName>
    </submittedName>
</protein>
<evidence type="ECO:0000313" key="2">
    <source>
        <dbReference type="EMBL" id="ORY65112.1"/>
    </source>
</evidence>
<gene>
    <name evidence="2" type="ORF">BCR38DRAFT_191741</name>
</gene>
<evidence type="ECO:0000256" key="1">
    <source>
        <dbReference type="SAM" id="MobiDB-lite"/>
    </source>
</evidence>
<sequence>MATGYVTAPQPQVRQLQIDKSSGPVSQQLKREQDFSFHFLDGPIETQQAAESTAGIFEPPFFSKRPRKKKVPLTESSASRKQGHVIPRDGPIVWRISGAVDSMMQKAVS</sequence>
<dbReference type="Proteomes" id="UP000193689">
    <property type="component" value="Unassembled WGS sequence"/>
</dbReference>
<feature type="region of interest" description="Disordered" evidence="1">
    <location>
        <begin position="58"/>
        <end position="86"/>
    </location>
</feature>